<organism evidence="2 3">
    <name type="scientific">Amycolatopsis heterodermiae</name>
    <dbReference type="NCBI Taxonomy" id="3110235"/>
    <lineage>
        <taxon>Bacteria</taxon>
        <taxon>Bacillati</taxon>
        <taxon>Actinomycetota</taxon>
        <taxon>Actinomycetes</taxon>
        <taxon>Pseudonocardiales</taxon>
        <taxon>Pseudonocardiaceae</taxon>
        <taxon>Amycolatopsis</taxon>
    </lineage>
</organism>
<evidence type="ECO:0008006" key="4">
    <source>
        <dbReference type="Google" id="ProtNLM"/>
    </source>
</evidence>
<name>A0ABU5RLC5_9PSEU</name>
<feature type="region of interest" description="Disordered" evidence="1">
    <location>
        <begin position="54"/>
        <end position="74"/>
    </location>
</feature>
<keyword evidence="3" id="KW-1185">Reference proteome</keyword>
<dbReference type="EMBL" id="JAYFSI010000019">
    <property type="protein sequence ID" value="MEA5367088.1"/>
    <property type="molecule type" value="Genomic_DNA"/>
</dbReference>
<sequence length="74" mass="7927">MGTPGGFAYRVDERGTVTITHHGRPAGTLRGGAAARFLAAAEKGDPQLLMAKATGNYKHGNERQARDHARNRGR</sequence>
<dbReference type="Proteomes" id="UP001304298">
    <property type="component" value="Unassembled WGS sequence"/>
</dbReference>
<protein>
    <recommendedName>
        <fullName evidence="4">DUF2188 domain-containing protein</fullName>
    </recommendedName>
</protein>
<accession>A0ABU5RLC5</accession>
<gene>
    <name evidence="2" type="ORF">VA596_46680</name>
</gene>
<evidence type="ECO:0000256" key="1">
    <source>
        <dbReference type="SAM" id="MobiDB-lite"/>
    </source>
</evidence>
<feature type="compositionally biased region" description="Basic and acidic residues" evidence="1">
    <location>
        <begin position="59"/>
        <end position="74"/>
    </location>
</feature>
<proteinExistence type="predicted"/>
<evidence type="ECO:0000313" key="3">
    <source>
        <dbReference type="Proteomes" id="UP001304298"/>
    </source>
</evidence>
<reference evidence="2 3" key="1">
    <citation type="submission" date="2023-12" db="EMBL/GenBank/DDBJ databases">
        <title>Amycolatopsis sp. V23-08.</title>
        <authorList>
            <person name="Somphong A."/>
        </authorList>
    </citation>
    <scope>NUCLEOTIDE SEQUENCE [LARGE SCALE GENOMIC DNA]</scope>
    <source>
        <strain evidence="2 3">V23-08</strain>
    </source>
</reference>
<evidence type="ECO:0000313" key="2">
    <source>
        <dbReference type="EMBL" id="MEA5367088.1"/>
    </source>
</evidence>
<dbReference type="RefSeq" id="WP_323336797.1">
    <property type="nucleotide sequence ID" value="NZ_JAYFSI010000019.1"/>
</dbReference>
<comment type="caution">
    <text evidence="2">The sequence shown here is derived from an EMBL/GenBank/DDBJ whole genome shotgun (WGS) entry which is preliminary data.</text>
</comment>